<dbReference type="PANTHER" id="PTHR43591">
    <property type="entry name" value="METHYLTRANSFERASE"/>
    <property type="match status" value="1"/>
</dbReference>
<dbReference type="Pfam" id="PF13649">
    <property type="entry name" value="Methyltransf_25"/>
    <property type="match status" value="1"/>
</dbReference>
<accession>A0A0D6PHE5</accession>
<proteinExistence type="predicted"/>
<dbReference type="GO" id="GO:0032259">
    <property type="term" value="P:methylation"/>
    <property type="evidence" value="ECO:0007669"/>
    <property type="project" value="UniProtKB-KW"/>
</dbReference>
<dbReference type="GO" id="GO:0008168">
    <property type="term" value="F:methyltransferase activity"/>
    <property type="evidence" value="ECO:0007669"/>
    <property type="project" value="UniProtKB-KW"/>
</dbReference>
<dbReference type="CDD" id="cd02440">
    <property type="entry name" value="AdoMet_MTases"/>
    <property type="match status" value="1"/>
</dbReference>
<dbReference type="OrthoDB" id="8153637at2"/>
<keyword evidence="3" id="KW-1185">Reference proteome</keyword>
<dbReference type="AlphaFoldDB" id="A0A0D6PHE5"/>
<keyword evidence="2" id="KW-0808">Transferase</keyword>
<keyword evidence="2" id="KW-0489">Methyltransferase</keyword>
<protein>
    <submittedName>
        <fullName evidence="2">Methyltransferase type 11</fullName>
    </submittedName>
</protein>
<dbReference type="RefSeq" id="WP_048879189.1">
    <property type="nucleotide sequence ID" value="NZ_BANC01000059.1"/>
</dbReference>
<dbReference type="InterPro" id="IPR029063">
    <property type="entry name" value="SAM-dependent_MTases_sf"/>
</dbReference>
<evidence type="ECO:0000259" key="1">
    <source>
        <dbReference type="Pfam" id="PF13649"/>
    </source>
</evidence>
<gene>
    <name evidence="2" type="ORF">Aam_060_022</name>
</gene>
<name>A0A0D6PHE5_9PROT</name>
<sequence>MLDDLWSRWLASGRDGGDANAKARVNAQTSTYATKLLDALPLAPGAALLDIGSGEGLVGFAALAHAPGLHVTFTDLSAPLLAKCEVRAQILGFAGQCGFVACSAARLAVPSASQDAITARSALAYEAHKPAAFAEMLRVLRPGGRFSIAEPLFREEALAAAAMRARLAVTPDPNLALLHRWKAAQYPDTPETIAAHPLTNYDERELLRMAQAAGFEALQMELHISLKPAPPRQWVAFLETSPHPLAPSLGALLKTHYSTAEAIMLERALRPFIEAGGTPQTQRMIYLSGAKPLSSSSSSS</sequence>
<feature type="domain" description="Methyltransferase" evidence="1">
    <location>
        <begin position="49"/>
        <end position="144"/>
    </location>
</feature>
<dbReference type="SUPFAM" id="SSF53335">
    <property type="entry name" value="S-adenosyl-L-methionine-dependent methyltransferases"/>
    <property type="match status" value="1"/>
</dbReference>
<dbReference type="STRING" id="1120923.SAMN02746095_00188"/>
<dbReference type="EMBL" id="BANC01000059">
    <property type="protein sequence ID" value="GAN80796.1"/>
    <property type="molecule type" value="Genomic_DNA"/>
</dbReference>
<dbReference type="Proteomes" id="UP000032668">
    <property type="component" value="Unassembled WGS sequence"/>
</dbReference>
<comment type="caution">
    <text evidence="2">The sequence shown here is derived from an EMBL/GenBank/DDBJ whole genome shotgun (WGS) entry which is preliminary data.</text>
</comment>
<evidence type="ECO:0000313" key="3">
    <source>
        <dbReference type="Proteomes" id="UP000032668"/>
    </source>
</evidence>
<dbReference type="Gene3D" id="3.40.50.150">
    <property type="entry name" value="Vaccinia Virus protein VP39"/>
    <property type="match status" value="1"/>
</dbReference>
<reference evidence="2 3" key="1">
    <citation type="submission" date="2012-11" db="EMBL/GenBank/DDBJ databases">
        <title>Whole genome sequence of Acidocella aminolytica 101 = DSM 11237.</title>
        <authorList>
            <person name="Azuma Y."/>
            <person name="Higashiura N."/>
            <person name="Hirakawa H."/>
            <person name="Matsushita K."/>
        </authorList>
    </citation>
    <scope>NUCLEOTIDE SEQUENCE [LARGE SCALE GENOMIC DNA]</scope>
    <source>
        <strain evidence="3">101 / DSM 11237</strain>
    </source>
</reference>
<dbReference type="InterPro" id="IPR041698">
    <property type="entry name" value="Methyltransf_25"/>
</dbReference>
<organism evidence="2 3">
    <name type="scientific">Acidocella aminolytica 101 = DSM 11237</name>
    <dbReference type="NCBI Taxonomy" id="1120923"/>
    <lineage>
        <taxon>Bacteria</taxon>
        <taxon>Pseudomonadati</taxon>
        <taxon>Pseudomonadota</taxon>
        <taxon>Alphaproteobacteria</taxon>
        <taxon>Acetobacterales</taxon>
        <taxon>Acidocellaceae</taxon>
        <taxon>Acidocella</taxon>
    </lineage>
</organism>
<dbReference type="PANTHER" id="PTHR43591:SF24">
    <property type="entry name" value="2-METHOXY-6-POLYPRENYL-1,4-BENZOQUINOL METHYLASE, MITOCHONDRIAL"/>
    <property type="match status" value="1"/>
</dbReference>
<evidence type="ECO:0000313" key="2">
    <source>
        <dbReference type="EMBL" id="GAN80796.1"/>
    </source>
</evidence>